<proteinExistence type="predicted"/>
<dbReference type="InterPro" id="IPR011322">
    <property type="entry name" value="N-reg_PII-like_a/b"/>
</dbReference>
<dbReference type="EMBL" id="BDLU01000034">
    <property type="protein sequence ID" value="GCE83502.1"/>
    <property type="molecule type" value="Genomic_DNA"/>
</dbReference>
<dbReference type="SUPFAM" id="SSF54913">
    <property type="entry name" value="GlnB-like"/>
    <property type="match status" value="1"/>
</dbReference>
<gene>
    <name evidence="1" type="ORF">MSKU9_1643</name>
</gene>
<protein>
    <recommendedName>
        <fullName evidence="3">DUF190 domain-containing protein</fullName>
    </recommendedName>
</protein>
<reference evidence="2" key="1">
    <citation type="submission" date="2017-01" db="EMBL/GenBank/DDBJ databases">
        <title>Komagataeibacter sp. MSKU9 whole genome sequencing project.</title>
        <authorList>
            <person name="Matsutani M."/>
            <person name="Naloka K."/>
            <person name="Theeragool G."/>
            <person name="Yakushi T."/>
            <person name="Matsushita K."/>
        </authorList>
    </citation>
    <scope>NUCLEOTIDE SEQUENCE [LARGE SCALE GENOMIC DNA]</scope>
    <source>
        <strain evidence="2">MSKU9</strain>
    </source>
</reference>
<name>A0A4V0WMF6_9PROT</name>
<evidence type="ECO:0000313" key="2">
    <source>
        <dbReference type="Proteomes" id="UP000315095"/>
    </source>
</evidence>
<keyword evidence="2" id="KW-1185">Reference proteome</keyword>
<evidence type="ECO:0008006" key="3">
    <source>
        <dbReference type="Google" id="ProtNLM"/>
    </source>
</evidence>
<evidence type="ECO:0000313" key="1">
    <source>
        <dbReference type="EMBL" id="GCE83502.1"/>
    </source>
</evidence>
<sequence>MHEAPTLLTEPAGILRIFMTSASRAQNRQQRPFARLFQRRPLYRDIVLAARAAGFTYSNAHFSHYGFWKSGEIQQTLGEIPNTLLSVYVDILGDHEDLKAFCLSHAALLKDTSLYFKPAESWRFGMQPTP</sequence>
<comment type="caution">
    <text evidence="1">The sequence shown here is derived from an EMBL/GenBank/DDBJ whole genome shotgun (WGS) entry which is preliminary data.</text>
</comment>
<dbReference type="OrthoDB" id="9795599at2"/>
<dbReference type="AlphaFoldDB" id="A0A4V0WMF6"/>
<dbReference type="Gene3D" id="3.30.70.120">
    <property type="match status" value="1"/>
</dbReference>
<dbReference type="InterPro" id="IPR015867">
    <property type="entry name" value="N-reg_PII/ATP_PRibTrfase_C"/>
</dbReference>
<organism evidence="1 2">
    <name type="scientific">Komagataeibacter diospyri</name>
    <dbReference type="NCBI Taxonomy" id="1932662"/>
    <lineage>
        <taxon>Bacteria</taxon>
        <taxon>Pseudomonadati</taxon>
        <taxon>Pseudomonadota</taxon>
        <taxon>Alphaproteobacteria</taxon>
        <taxon>Acetobacterales</taxon>
        <taxon>Acetobacteraceae</taxon>
        <taxon>Komagataeibacter</taxon>
    </lineage>
</organism>
<dbReference type="Proteomes" id="UP000315095">
    <property type="component" value="Unassembled WGS sequence"/>
</dbReference>
<accession>A0A4V0WMF6</accession>